<dbReference type="SMART" id="SM01042">
    <property type="entry name" value="Brr6_like_C_C"/>
    <property type="match status" value="1"/>
</dbReference>
<dbReference type="InterPro" id="IPR040202">
    <property type="entry name" value="Brl1/Brr6"/>
</dbReference>
<protein>
    <recommendedName>
        <fullName evidence="3">Brl1/Brr6 domain-containing protein</fullName>
    </recommendedName>
</protein>
<feature type="region of interest" description="Disordered" evidence="1">
    <location>
        <begin position="1"/>
        <end position="224"/>
    </location>
</feature>
<accession>A0ABR1VBP8</accession>
<feature type="compositionally biased region" description="Polar residues" evidence="1">
    <location>
        <begin position="74"/>
        <end position="104"/>
    </location>
</feature>
<feature type="compositionally biased region" description="Basic residues" evidence="1">
    <location>
        <begin position="517"/>
        <end position="540"/>
    </location>
</feature>
<dbReference type="PANTHER" id="PTHR28136">
    <property type="entry name" value="NUCLEUS EXPORT PROTEIN BRR6"/>
    <property type="match status" value="1"/>
</dbReference>
<keyword evidence="2" id="KW-0472">Membrane</keyword>
<dbReference type="Pfam" id="PF10104">
    <property type="entry name" value="Brr6_like_C_C"/>
    <property type="match status" value="1"/>
</dbReference>
<keyword evidence="2" id="KW-1133">Transmembrane helix</keyword>
<feature type="domain" description="Brl1/Brr6" evidence="3">
    <location>
        <begin position="290"/>
        <end position="414"/>
    </location>
</feature>
<reference evidence="4 5" key="1">
    <citation type="submission" date="2023-01" db="EMBL/GenBank/DDBJ databases">
        <title>Analysis of 21 Apiospora genomes using comparative genomics revels a genus with tremendous synthesis potential of carbohydrate active enzymes and secondary metabolites.</title>
        <authorList>
            <person name="Sorensen T."/>
        </authorList>
    </citation>
    <scope>NUCLEOTIDE SEQUENCE [LARGE SCALE GENOMIC DNA]</scope>
    <source>
        <strain evidence="4 5">CBS 83171</strain>
    </source>
</reference>
<dbReference type="PANTHER" id="PTHR28136:SF1">
    <property type="entry name" value="NUCLEUS EXPORT PROTEIN BRL1"/>
    <property type="match status" value="1"/>
</dbReference>
<evidence type="ECO:0000313" key="5">
    <source>
        <dbReference type="Proteomes" id="UP001446871"/>
    </source>
</evidence>
<proteinExistence type="predicted"/>
<organism evidence="4 5">
    <name type="scientific">Apiospora saccharicola</name>
    <dbReference type="NCBI Taxonomy" id="335842"/>
    <lineage>
        <taxon>Eukaryota</taxon>
        <taxon>Fungi</taxon>
        <taxon>Dikarya</taxon>
        <taxon>Ascomycota</taxon>
        <taxon>Pezizomycotina</taxon>
        <taxon>Sordariomycetes</taxon>
        <taxon>Xylariomycetidae</taxon>
        <taxon>Amphisphaeriales</taxon>
        <taxon>Apiosporaceae</taxon>
        <taxon>Apiospora</taxon>
    </lineage>
</organism>
<feature type="compositionally biased region" description="Low complexity" evidence="1">
    <location>
        <begin position="105"/>
        <end position="114"/>
    </location>
</feature>
<evidence type="ECO:0000259" key="3">
    <source>
        <dbReference type="SMART" id="SM01042"/>
    </source>
</evidence>
<keyword evidence="5" id="KW-1185">Reference proteome</keyword>
<feature type="region of interest" description="Disordered" evidence="1">
    <location>
        <begin position="241"/>
        <end position="263"/>
    </location>
</feature>
<dbReference type="InterPro" id="IPR018767">
    <property type="entry name" value="Brl1/Brr6_dom"/>
</dbReference>
<dbReference type="Proteomes" id="UP001446871">
    <property type="component" value="Unassembled WGS sequence"/>
</dbReference>
<name>A0ABR1VBP8_9PEZI</name>
<evidence type="ECO:0000313" key="4">
    <source>
        <dbReference type="EMBL" id="KAK8068621.1"/>
    </source>
</evidence>
<sequence>MERRTYESPMDWEYQTQGPMDPNSPFARSIQKAQKTSRCMGASPSTSPLPQPPLSNEVKNTDTAFGAARPSALAANSTPNLNMFPRSQTSSGNPQPASSNRNDVPSSSTPSSSSAHPVFQRTSTAPPFRNPAFTTPRKPFDMDPLSEVEDSPAATDPEASELYDPDTPEDNYRSLRHMSLTPARSKSLLQAATRRSPGKGEIPNSRTTMFSTRDKIRKRKRRHDDKDISGYRLPYKYSNEWEESEDPDSDDSTYEPNERPRYRNHAKGQKGWFAGFLSTVSRYPTAPHVLGYWLTFAFNAAILGFVAWIVYNIISAFRIEMGIVSLDAKSDILDTISKCQQKYIDNRCHPREQRLPALSAMCDEWEVCMNQNPDTDFKVRHGAKNLVEIANTIFESMHWKTMVGLPWFFSFIVIPLLEILIQILTQAACFSLMVILSLSGATLFKTSPPAFAAAVPQHSQAAIHPQPYYYDDRRPPRTPSRGPYALMNRQDETPDTDASPENRRPQMLPPPYETPGRRRSPSKEHRSRSPTKNRSPSKRY</sequence>
<keyword evidence="2" id="KW-0812">Transmembrane</keyword>
<evidence type="ECO:0000256" key="1">
    <source>
        <dbReference type="SAM" id="MobiDB-lite"/>
    </source>
</evidence>
<feature type="compositionally biased region" description="Acidic residues" evidence="1">
    <location>
        <begin position="158"/>
        <end position="169"/>
    </location>
</feature>
<feature type="region of interest" description="Disordered" evidence="1">
    <location>
        <begin position="464"/>
        <end position="540"/>
    </location>
</feature>
<feature type="transmembrane region" description="Helical" evidence="2">
    <location>
        <begin position="290"/>
        <end position="311"/>
    </location>
</feature>
<feature type="transmembrane region" description="Helical" evidence="2">
    <location>
        <begin position="399"/>
        <end position="417"/>
    </location>
</feature>
<feature type="compositionally biased region" description="Acidic residues" evidence="1">
    <location>
        <begin position="241"/>
        <end position="253"/>
    </location>
</feature>
<comment type="caution">
    <text evidence="4">The sequence shown here is derived from an EMBL/GenBank/DDBJ whole genome shotgun (WGS) entry which is preliminary data.</text>
</comment>
<dbReference type="EMBL" id="JAQQWM010000004">
    <property type="protein sequence ID" value="KAK8068621.1"/>
    <property type="molecule type" value="Genomic_DNA"/>
</dbReference>
<gene>
    <name evidence="4" type="ORF">PG996_007733</name>
</gene>
<evidence type="ECO:0000256" key="2">
    <source>
        <dbReference type="SAM" id="Phobius"/>
    </source>
</evidence>